<protein>
    <submittedName>
        <fullName evidence="1">Uncharacterized protein</fullName>
    </submittedName>
</protein>
<reference evidence="2" key="1">
    <citation type="journal article" date="2014" name="Science">
        <title>Ancient hybridizations among the ancestral genomes of bread wheat.</title>
        <authorList>
            <consortium name="International Wheat Genome Sequencing Consortium,"/>
            <person name="Marcussen T."/>
            <person name="Sandve S.R."/>
            <person name="Heier L."/>
            <person name="Spannagl M."/>
            <person name="Pfeifer M."/>
            <person name="Jakobsen K.S."/>
            <person name="Wulff B.B."/>
            <person name="Steuernagel B."/>
            <person name="Mayer K.F."/>
            <person name="Olsen O.A."/>
        </authorList>
    </citation>
    <scope>NUCLEOTIDE SEQUENCE [LARGE SCALE GENOMIC DNA]</scope>
    <source>
        <strain evidence="2">cv. AL8/78</strain>
    </source>
</reference>
<dbReference type="Gramene" id="AET6Gv20945100.2">
    <property type="protein sequence ID" value="AET6Gv20945100.2"/>
    <property type="gene ID" value="AET6Gv20945100"/>
</dbReference>
<reference evidence="1" key="5">
    <citation type="journal article" date="2021" name="G3 (Bethesda)">
        <title>Aegilops tauschii genome assembly Aet v5.0 features greater sequence contiguity and improved annotation.</title>
        <authorList>
            <person name="Wang L."/>
            <person name="Zhu T."/>
            <person name="Rodriguez J.C."/>
            <person name="Deal K.R."/>
            <person name="Dubcovsky J."/>
            <person name="McGuire P.E."/>
            <person name="Lux T."/>
            <person name="Spannagl M."/>
            <person name="Mayer K.F.X."/>
            <person name="Baldrich P."/>
            <person name="Meyers B.C."/>
            <person name="Huo N."/>
            <person name="Gu Y.Q."/>
            <person name="Zhou H."/>
            <person name="Devos K.M."/>
            <person name="Bennetzen J.L."/>
            <person name="Unver T."/>
            <person name="Budak H."/>
            <person name="Gulick P.J."/>
            <person name="Galiba G."/>
            <person name="Kalapos B."/>
            <person name="Nelson D.R."/>
            <person name="Li P."/>
            <person name="You F.M."/>
            <person name="Luo M.C."/>
            <person name="Dvorak J."/>
        </authorList>
    </citation>
    <scope>NUCLEOTIDE SEQUENCE [LARGE SCALE GENOMIC DNA]</scope>
    <source>
        <strain evidence="1">cv. AL8/78</strain>
    </source>
</reference>
<reference evidence="2" key="2">
    <citation type="journal article" date="2017" name="Nat. Plants">
        <title>The Aegilops tauschii genome reveals multiple impacts of transposons.</title>
        <authorList>
            <person name="Zhao G."/>
            <person name="Zou C."/>
            <person name="Li K."/>
            <person name="Wang K."/>
            <person name="Li T."/>
            <person name="Gao L."/>
            <person name="Zhang X."/>
            <person name="Wang H."/>
            <person name="Yang Z."/>
            <person name="Liu X."/>
            <person name="Jiang W."/>
            <person name="Mao L."/>
            <person name="Kong X."/>
            <person name="Jiao Y."/>
            <person name="Jia J."/>
        </authorList>
    </citation>
    <scope>NUCLEOTIDE SEQUENCE [LARGE SCALE GENOMIC DNA]</scope>
    <source>
        <strain evidence="2">cv. AL8/78</strain>
    </source>
</reference>
<name>A0A453Q1C9_AEGTS</name>
<sequence length="74" mass="8573">MRILPYLYDREVIRELAIVRWAEEKGNANGSNKVFVKQSVAFIQARPTLCCNLSKKSRVEVKCIVLQFGWCPEE</sequence>
<organism evidence="1 2">
    <name type="scientific">Aegilops tauschii subsp. strangulata</name>
    <name type="common">Goatgrass</name>
    <dbReference type="NCBI Taxonomy" id="200361"/>
    <lineage>
        <taxon>Eukaryota</taxon>
        <taxon>Viridiplantae</taxon>
        <taxon>Streptophyta</taxon>
        <taxon>Embryophyta</taxon>
        <taxon>Tracheophyta</taxon>
        <taxon>Spermatophyta</taxon>
        <taxon>Magnoliopsida</taxon>
        <taxon>Liliopsida</taxon>
        <taxon>Poales</taxon>
        <taxon>Poaceae</taxon>
        <taxon>BOP clade</taxon>
        <taxon>Pooideae</taxon>
        <taxon>Triticodae</taxon>
        <taxon>Triticeae</taxon>
        <taxon>Triticinae</taxon>
        <taxon>Aegilops</taxon>
    </lineage>
</organism>
<accession>A0A453Q1C9</accession>
<evidence type="ECO:0000313" key="2">
    <source>
        <dbReference type="Proteomes" id="UP000015105"/>
    </source>
</evidence>
<dbReference type="SUPFAM" id="SSF48371">
    <property type="entry name" value="ARM repeat"/>
    <property type="match status" value="1"/>
</dbReference>
<dbReference type="AlphaFoldDB" id="A0A453Q1C9"/>
<dbReference type="Proteomes" id="UP000015105">
    <property type="component" value="Chromosome 6D"/>
</dbReference>
<dbReference type="EnsemblPlants" id="AET6Gv20945100.2">
    <property type="protein sequence ID" value="AET6Gv20945100.2"/>
    <property type="gene ID" value="AET6Gv20945100"/>
</dbReference>
<evidence type="ECO:0000313" key="1">
    <source>
        <dbReference type="EnsemblPlants" id="AET6Gv20945100.2"/>
    </source>
</evidence>
<dbReference type="InterPro" id="IPR016024">
    <property type="entry name" value="ARM-type_fold"/>
</dbReference>
<keyword evidence="2" id="KW-1185">Reference proteome</keyword>
<reference evidence="1" key="3">
    <citation type="journal article" date="2017" name="Nature">
        <title>Genome sequence of the progenitor of the wheat D genome Aegilops tauschii.</title>
        <authorList>
            <person name="Luo M.C."/>
            <person name="Gu Y.Q."/>
            <person name="Puiu D."/>
            <person name="Wang H."/>
            <person name="Twardziok S.O."/>
            <person name="Deal K.R."/>
            <person name="Huo N."/>
            <person name="Zhu T."/>
            <person name="Wang L."/>
            <person name="Wang Y."/>
            <person name="McGuire P.E."/>
            <person name="Liu S."/>
            <person name="Long H."/>
            <person name="Ramasamy R.K."/>
            <person name="Rodriguez J.C."/>
            <person name="Van S.L."/>
            <person name="Yuan L."/>
            <person name="Wang Z."/>
            <person name="Xia Z."/>
            <person name="Xiao L."/>
            <person name="Anderson O.D."/>
            <person name="Ouyang S."/>
            <person name="Liang Y."/>
            <person name="Zimin A.V."/>
            <person name="Pertea G."/>
            <person name="Qi P."/>
            <person name="Bennetzen J.L."/>
            <person name="Dai X."/>
            <person name="Dawson M.W."/>
            <person name="Muller H.G."/>
            <person name="Kugler K."/>
            <person name="Rivarola-Duarte L."/>
            <person name="Spannagl M."/>
            <person name="Mayer K.F.X."/>
            <person name="Lu F.H."/>
            <person name="Bevan M.W."/>
            <person name="Leroy P."/>
            <person name="Li P."/>
            <person name="You F.M."/>
            <person name="Sun Q."/>
            <person name="Liu Z."/>
            <person name="Lyons E."/>
            <person name="Wicker T."/>
            <person name="Salzberg S.L."/>
            <person name="Devos K.M."/>
            <person name="Dvorak J."/>
        </authorList>
    </citation>
    <scope>NUCLEOTIDE SEQUENCE [LARGE SCALE GENOMIC DNA]</scope>
    <source>
        <strain evidence="1">cv. AL8/78</strain>
    </source>
</reference>
<dbReference type="Gene3D" id="1.25.40.180">
    <property type="match status" value="1"/>
</dbReference>
<proteinExistence type="predicted"/>
<reference evidence="1" key="4">
    <citation type="submission" date="2019-03" db="UniProtKB">
        <authorList>
            <consortium name="EnsemblPlants"/>
        </authorList>
    </citation>
    <scope>IDENTIFICATION</scope>
</reference>